<evidence type="ECO:0000256" key="7">
    <source>
        <dbReference type="ARBA" id="ARBA00023136"/>
    </source>
</evidence>
<comment type="similarity">
    <text evidence="2">Belongs to the aromatic acid exporter (TC 2.A.85) family.</text>
</comment>
<feature type="transmembrane region" description="Helical" evidence="10">
    <location>
        <begin position="119"/>
        <end position="135"/>
    </location>
</feature>
<dbReference type="GO" id="GO:0016020">
    <property type="term" value="C:membrane"/>
    <property type="evidence" value="ECO:0007669"/>
    <property type="project" value="UniProtKB-SubCell"/>
</dbReference>
<dbReference type="GO" id="GO:0015743">
    <property type="term" value="P:malate transport"/>
    <property type="evidence" value="ECO:0007669"/>
    <property type="project" value="InterPro"/>
</dbReference>
<feature type="compositionally biased region" description="Basic and acidic residues" evidence="9">
    <location>
        <begin position="434"/>
        <end position="444"/>
    </location>
</feature>
<dbReference type="PANTHER" id="PTHR31086">
    <property type="entry name" value="ALUMINUM-ACTIVATED MALATE TRANSPORTER 10"/>
    <property type="match status" value="1"/>
</dbReference>
<sequence length="556" mass="61695">MVPKVHAGMEVDMNMAGKGDSGKDIDEKGTKPKMNFLEKAKGLPGLVWRTMWRVGKEDPRRVIHALKVGLALTLVSLLYLMEPLFEGIGQNAIWAVMTVVVVLEFTAGATLCKGLNRGLGTLLAGSLAFLIEYVVNKSDRILRAVFIGTSVFMLGAAATYIRFFPYIKKNYDYGVLIFLLTFNLITVSSYRVENVLKIAHERFYTIAIGCGICLLMSLLIFPNWSGENLHNSTVLKLEGMAKSIEACVNEYFNETEIEETQNRSADQDAIYKGFKAVLDSKSNDETMALHASWEPRHSRHCYRYPWQQYVKLGAVLRHFGYTVVALHGCLQTEIQTPRSFRALFKDPCIRLSGEVSKVLMELANSIRNRRHCSPELLSDHLHEALQDLNTAIKSQPRLFLGSQGRGGGGGGGSHSSVLALAAAHAASAQNSPRGRREAEPEKAAHKNYALSSVKTDSSALMEWKTKRENQNHSKMLRPQLSKIALTSLEFSEALPMAAFASLLVETVAKLDLVIEEVEELGRMACFKEFDSNHANVACEMPKIDVVQNQLPCHGTD</sequence>
<dbReference type="AlphaFoldDB" id="A0AA87ZPS7"/>
<evidence type="ECO:0000256" key="6">
    <source>
        <dbReference type="ARBA" id="ARBA00023065"/>
    </source>
</evidence>
<keyword evidence="7 10" id="KW-0472">Membrane</keyword>
<feature type="transmembrane region" description="Helical" evidence="10">
    <location>
        <begin position="92"/>
        <end position="112"/>
    </location>
</feature>
<feature type="transmembrane region" description="Helical" evidence="10">
    <location>
        <begin position="173"/>
        <end position="191"/>
    </location>
</feature>
<evidence type="ECO:0000313" key="11">
    <source>
        <dbReference type="EMBL" id="GMN30673.1"/>
    </source>
</evidence>
<gene>
    <name evidence="11" type="ORF">TIFTF001_002909</name>
</gene>
<evidence type="ECO:0000256" key="5">
    <source>
        <dbReference type="ARBA" id="ARBA00022989"/>
    </source>
</evidence>
<comment type="caution">
    <text evidence="11">The sequence shown here is derived from an EMBL/GenBank/DDBJ whole genome shotgun (WGS) entry which is preliminary data.</text>
</comment>
<evidence type="ECO:0000256" key="3">
    <source>
        <dbReference type="ARBA" id="ARBA00022448"/>
    </source>
</evidence>
<evidence type="ECO:0000256" key="9">
    <source>
        <dbReference type="SAM" id="MobiDB-lite"/>
    </source>
</evidence>
<evidence type="ECO:0000256" key="1">
    <source>
        <dbReference type="ARBA" id="ARBA00004141"/>
    </source>
</evidence>
<dbReference type="Pfam" id="PF11744">
    <property type="entry name" value="ALMT"/>
    <property type="match status" value="1"/>
</dbReference>
<evidence type="ECO:0000256" key="8">
    <source>
        <dbReference type="ARBA" id="ARBA00023303"/>
    </source>
</evidence>
<keyword evidence="12" id="KW-1185">Reference proteome</keyword>
<organism evidence="11 12">
    <name type="scientific">Ficus carica</name>
    <name type="common">Common fig</name>
    <dbReference type="NCBI Taxonomy" id="3494"/>
    <lineage>
        <taxon>Eukaryota</taxon>
        <taxon>Viridiplantae</taxon>
        <taxon>Streptophyta</taxon>
        <taxon>Embryophyta</taxon>
        <taxon>Tracheophyta</taxon>
        <taxon>Spermatophyta</taxon>
        <taxon>Magnoliopsida</taxon>
        <taxon>eudicotyledons</taxon>
        <taxon>Gunneridae</taxon>
        <taxon>Pentapetalae</taxon>
        <taxon>rosids</taxon>
        <taxon>fabids</taxon>
        <taxon>Rosales</taxon>
        <taxon>Moraceae</taxon>
        <taxon>Ficeae</taxon>
        <taxon>Ficus</taxon>
    </lineage>
</organism>
<feature type="region of interest" description="Disordered" evidence="9">
    <location>
        <begin position="426"/>
        <end position="446"/>
    </location>
</feature>
<keyword evidence="5 10" id="KW-1133">Transmembrane helix</keyword>
<dbReference type="GO" id="GO:0034220">
    <property type="term" value="P:monoatomic ion transmembrane transport"/>
    <property type="evidence" value="ECO:0007669"/>
    <property type="project" value="UniProtKB-KW"/>
</dbReference>
<keyword evidence="3" id="KW-0813">Transport</keyword>
<evidence type="ECO:0000313" key="12">
    <source>
        <dbReference type="Proteomes" id="UP001187192"/>
    </source>
</evidence>
<feature type="transmembrane region" description="Helical" evidence="10">
    <location>
        <begin position="203"/>
        <end position="221"/>
    </location>
</feature>
<protein>
    <recommendedName>
        <fullName evidence="13">Aluminum-activated malate transporter 12</fullName>
    </recommendedName>
</protein>
<evidence type="ECO:0008006" key="13">
    <source>
        <dbReference type="Google" id="ProtNLM"/>
    </source>
</evidence>
<keyword evidence="8" id="KW-0407">Ion channel</keyword>
<dbReference type="EMBL" id="BTGU01000003">
    <property type="protein sequence ID" value="GMN30673.1"/>
    <property type="molecule type" value="Genomic_DNA"/>
</dbReference>
<dbReference type="InterPro" id="IPR020966">
    <property type="entry name" value="ALMT"/>
</dbReference>
<evidence type="ECO:0000256" key="10">
    <source>
        <dbReference type="SAM" id="Phobius"/>
    </source>
</evidence>
<feature type="transmembrane region" description="Helical" evidence="10">
    <location>
        <begin position="62"/>
        <end position="80"/>
    </location>
</feature>
<keyword evidence="4 10" id="KW-0812">Transmembrane</keyword>
<proteinExistence type="inferred from homology"/>
<evidence type="ECO:0000256" key="2">
    <source>
        <dbReference type="ARBA" id="ARBA00007079"/>
    </source>
</evidence>
<name>A0AA87ZPS7_FICCA</name>
<dbReference type="Proteomes" id="UP001187192">
    <property type="component" value="Unassembled WGS sequence"/>
</dbReference>
<keyword evidence="6" id="KW-0406">Ion transport</keyword>
<evidence type="ECO:0000256" key="4">
    <source>
        <dbReference type="ARBA" id="ARBA00022692"/>
    </source>
</evidence>
<accession>A0AA87ZPS7</accession>
<reference evidence="11" key="1">
    <citation type="submission" date="2023-07" db="EMBL/GenBank/DDBJ databases">
        <title>draft genome sequence of fig (Ficus carica).</title>
        <authorList>
            <person name="Takahashi T."/>
            <person name="Nishimura K."/>
        </authorList>
    </citation>
    <scope>NUCLEOTIDE SEQUENCE</scope>
</reference>
<feature type="transmembrane region" description="Helical" evidence="10">
    <location>
        <begin position="141"/>
        <end position="161"/>
    </location>
</feature>
<comment type="subcellular location">
    <subcellularLocation>
        <location evidence="1">Membrane</location>
        <topology evidence="1">Multi-pass membrane protein</topology>
    </subcellularLocation>
</comment>